<dbReference type="HOGENOM" id="CLU_2449232_0_0_5"/>
<dbReference type="EMBL" id="CP000390">
    <property type="protein sequence ID" value="ABG63855.1"/>
    <property type="molecule type" value="Genomic_DNA"/>
</dbReference>
<sequence length="89" mass="10261">MREAGRTLQLQSRPRVSRASPAPAQHCRERVIHGLLENRFRKLSDRFLSLEWKLQPSTNSNLQSTNRNIEAEPAISCQRELEFSPFGTL</sequence>
<organism evidence="2">
    <name type="scientific">Chelativorans sp. (strain BNC1)</name>
    <dbReference type="NCBI Taxonomy" id="266779"/>
    <lineage>
        <taxon>Bacteria</taxon>
        <taxon>Pseudomonadati</taxon>
        <taxon>Pseudomonadota</taxon>
        <taxon>Alphaproteobacteria</taxon>
        <taxon>Hyphomicrobiales</taxon>
        <taxon>Phyllobacteriaceae</taxon>
        <taxon>Chelativorans</taxon>
    </lineage>
</organism>
<evidence type="ECO:0000256" key="1">
    <source>
        <dbReference type="SAM" id="MobiDB-lite"/>
    </source>
</evidence>
<reference evidence="2" key="1">
    <citation type="submission" date="2006-06" db="EMBL/GenBank/DDBJ databases">
        <title>Complete sequence of chromosome of Chelativorans sp. BNC1.</title>
        <authorList>
            <consortium name="US DOE Joint Genome Institute"/>
            <person name="Copeland A."/>
            <person name="Lucas S."/>
            <person name="Lapidus A."/>
            <person name="Barry K."/>
            <person name="Detter J.C."/>
            <person name="Glavina del Rio T."/>
            <person name="Hammon N."/>
            <person name="Israni S."/>
            <person name="Dalin E."/>
            <person name="Tice H."/>
            <person name="Pitluck S."/>
            <person name="Chertkov O."/>
            <person name="Brettin T."/>
            <person name="Bruce D."/>
            <person name="Han C."/>
            <person name="Tapia R."/>
            <person name="Gilna P."/>
            <person name="Schmutz J."/>
            <person name="Larimer F."/>
            <person name="Land M."/>
            <person name="Hauser L."/>
            <person name="Kyrpides N."/>
            <person name="Mikhailova N."/>
            <person name="Richardson P."/>
        </authorList>
    </citation>
    <scope>NUCLEOTIDE SEQUENCE</scope>
    <source>
        <strain evidence="2">BNC1</strain>
    </source>
</reference>
<dbReference type="STRING" id="266779.Meso_2471"/>
<dbReference type="AlphaFoldDB" id="Q11FH0"/>
<evidence type="ECO:0000313" key="2">
    <source>
        <dbReference type="EMBL" id="ABG63855.1"/>
    </source>
</evidence>
<proteinExistence type="predicted"/>
<accession>Q11FH0</accession>
<dbReference type="KEGG" id="mes:Meso_2471"/>
<protein>
    <submittedName>
        <fullName evidence="2">Uncharacterized protein</fullName>
    </submittedName>
</protein>
<gene>
    <name evidence="2" type="ordered locus">Meso_2471</name>
</gene>
<feature type="region of interest" description="Disordered" evidence="1">
    <location>
        <begin position="1"/>
        <end position="24"/>
    </location>
</feature>
<name>Q11FH0_CHESB</name>